<dbReference type="GO" id="GO:0032259">
    <property type="term" value="P:methylation"/>
    <property type="evidence" value="ECO:0007669"/>
    <property type="project" value="UniProtKB-KW"/>
</dbReference>
<sequence length="316" mass="34799">MDMRLDESARISLVSPEHSGSLERNICRLLVSRAGICLMDHQIAGIREICAEAARALGYPSIDYYWQSLSSGGRPRDFDFLVAGLTVGESYFFRDTAQMEWLRDSLLPDLIEARRSLGKLELRIWSAGCAGGQEIYSLAMMLREMLPDYSDWHVHLLATDINTVALETAGKGFYRKWSFRVTPPSMIAKYFSATGDGFVLNDAIRQSVRWGNLNLADEVYPSAANGTANLDIILCRNVLLYIEPGIALGMLCRLAGCLAPEGVLLTGLSDPSPIRAGFQRGEAGDAVYWRRPSRVPALSGQGGRVPEGLGDGRWFG</sequence>
<dbReference type="Proteomes" id="UP000292423">
    <property type="component" value="Unassembled WGS sequence"/>
</dbReference>
<dbReference type="Pfam" id="PF01739">
    <property type="entry name" value="CheR"/>
    <property type="match status" value="1"/>
</dbReference>
<keyword evidence="6" id="KW-1185">Reference proteome</keyword>
<dbReference type="InterPro" id="IPR000780">
    <property type="entry name" value="CheR_MeTrfase"/>
</dbReference>
<dbReference type="OrthoDB" id="9816309at2"/>
<evidence type="ECO:0000256" key="3">
    <source>
        <dbReference type="ARBA" id="ARBA00022691"/>
    </source>
</evidence>
<dbReference type="InterPro" id="IPR029063">
    <property type="entry name" value="SAM-dependent_MTases_sf"/>
</dbReference>
<protein>
    <submittedName>
        <fullName evidence="5">Chemotaxis protein methyltransferase CheR</fullName>
    </submittedName>
</protein>
<proteinExistence type="predicted"/>
<keyword evidence="1 5" id="KW-0489">Methyltransferase</keyword>
<dbReference type="RefSeq" id="WP_130410955.1">
    <property type="nucleotide sequence ID" value="NZ_SHKX01000010.1"/>
</dbReference>
<dbReference type="InterPro" id="IPR022642">
    <property type="entry name" value="CheR_C"/>
</dbReference>
<gene>
    <name evidence="5" type="ORF">EV700_0703</name>
</gene>
<dbReference type="SMART" id="SM00138">
    <property type="entry name" value="MeTrc"/>
    <property type="match status" value="1"/>
</dbReference>
<dbReference type="PRINTS" id="PR00996">
    <property type="entry name" value="CHERMTFRASE"/>
</dbReference>
<dbReference type="PANTHER" id="PTHR24422">
    <property type="entry name" value="CHEMOTAXIS PROTEIN METHYLTRANSFERASE"/>
    <property type="match status" value="1"/>
</dbReference>
<evidence type="ECO:0000313" key="5">
    <source>
        <dbReference type="EMBL" id="RZU47736.1"/>
    </source>
</evidence>
<keyword evidence="3" id="KW-0949">S-adenosyl-L-methionine</keyword>
<organism evidence="5 6">
    <name type="scientific">Fluviicoccus keumensis</name>
    <dbReference type="NCBI Taxonomy" id="1435465"/>
    <lineage>
        <taxon>Bacteria</taxon>
        <taxon>Pseudomonadati</taxon>
        <taxon>Pseudomonadota</taxon>
        <taxon>Gammaproteobacteria</taxon>
        <taxon>Moraxellales</taxon>
        <taxon>Moraxellaceae</taxon>
        <taxon>Fluviicoccus</taxon>
    </lineage>
</organism>
<comment type="caution">
    <text evidence="5">The sequence shown here is derived from an EMBL/GenBank/DDBJ whole genome shotgun (WGS) entry which is preliminary data.</text>
</comment>
<dbReference type="GO" id="GO:0008757">
    <property type="term" value="F:S-adenosylmethionine-dependent methyltransferase activity"/>
    <property type="evidence" value="ECO:0007669"/>
    <property type="project" value="InterPro"/>
</dbReference>
<evidence type="ECO:0000256" key="1">
    <source>
        <dbReference type="ARBA" id="ARBA00022603"/>
    </source>
</evidence>
<evidence type="ECO:0000313" key="6">
    <source>
        <dbReference type="Proteomes" id="UP000292423"/>
    </source>
</evidence>
<dbReference type="AlphaFoldDB" id="A0A4V2G692"/>
<dbReference type="SUPFAM" id="SSF53335">
    <property type="entry name" value="S-adenosyl-L-methionine-dependent methyltransferases"/>
    <property type="match status" value="1"/>
</dbReference>
<dbReference type="InterPro" id="IPR050903">
    <property type="entry name" value="Bact_Chemotaxis_MeTrfase"/>
</dbReference>
<keyword evidence="2 5" id="KW-0808">Transferase</keyword>
<dbReference type="Gene3D" id="3.40.50.150">
    <property type="entry name" value="Vaccinia Virus protein VP39"/>
    <property type="match status" value="1"/>
</dbReference>
<accession>A0A4V2G692</accession>
<evidence type="ECO:0000256" key="2">
    <source>
        <dbReference type="ARBA" id="ARBA00022679"/>
    </source>
</evidence>
<name>A0A4V2G692_9GAMM</name>
<feature type="domain" description="CheR-type methyltransferase" evidence="4">
    <location>
        <begin position="26"/>
        <end position="270"/>
    </location>
</feature>
<dbReference type="PANTHER" id="PTHR24422:SF19">
    <property type="entry name" value="CHEMOTAXIS PROTEIN METHYLTRANSFERASE"/>
    <property type="match status" value="1"/>
</dbReference>
<reference evidence="5 6" key="1">
    <citation type="submission" date="2019-02" db="EMBL/GenBank/DDBJ databases">
        <title>Genomic Encyclopedia of Type Strains, Phase IV (KMG-IV): sequencing the most valuable type-strain genomes for metagenomic binning, comparative biology and taxonomic classification.</title>
        <authorList>
            <person name="Goeker M."/>
        </authorList>
    </citation>
    <scope>NUCLEOTIDE SEQUENCE [LARGE SCALE GENOMIC DNA]</scope>
    <source>
        <strain evidence="5 6">DSM 105135</strain>
    </source>
</reference>
<evidence type="ECO:0000259" key="4">
    <source>
        <dbReference type="PROSITE" id="PS50123"/>
    </source>
</evidence>
<dbReference type="EMBL" id="SHKX01000010">
    <property type="protein sequence ID" value="RZU47736.1"/>
    <property type="molecule type" value="Genomic_DNA"/>
</dbReference>
<dbReference type="PROSITE" id="PS50123">
    <property type="entry name" value="CHER"/>
    <property type="match status" value="1"/>
</dbReference>